<comment type="caution">
    <text evidence="2">The sequence shown here is derived from an EMBL/GenBank/DDBJ whole genome shotgun (WGS) entry which is preliminary data.</text>
</comment>
<dbReference type="OrthoDB" id="4191831at2759"/>
<accession>A0A7J6IE36</accession>
<dbReference type="GeneID" id="43609305"/>
<evidence type="ECO:0000256" key="1">
    <source>
        <dbReference type="SAM" id="SignalP"/>
    </source>
</evidence>
<reference evidence="2 3" key="2">
    <citation type="submission" date="2020-04" db="EMBL/GenBank/DDBJ databases">
        <title>Genome sequencing and assembly of multiple isolates from the Colletotrichum gloeosporioides species complex.</title>
        <authorList>
            <person name="Gan P."/>
            <person name="Shirasu K."/>
        </authorList>
    </citation>
    <scope>NUCLEOTIDE SEQUENCE [LARGE SCALE GENOMIC DNA]</scope>
    <source>
        <strain evidence="2 3">Nara gc5</strain>
    </source>
</reference>
<feature type="signal peptide" evidence="1">
    <location>
        <begin position="1"/>
        <end position="16"/>
    </location>
</feature>
<gene>
    <name evidence="2" type="ORF">CGGC5_v017247</name>
</gene>
<keyword evidence="1" id="KW-0732">Signal</keyword>
<organism evidence="2 3">
    <name type="scientific">Colletotrichum fructicola (strain Nara gc5)</name>
    <name type="common">Anthracnose fungus</name>
    <name type="synonym">Colletotrichum gloeosporioides (strain Nara gc5)</name>
    <dbReference type="NCBI Taxonomy" id="1213859"/>
    <lineage>
        <taxon>Eukaryota</taxon>
        <taxon>Fungi</taxon>
        <taxon>Dikarya</taxon>
        <taxon>Ascomycota</taxon>
        <taxon>Pezizomycotina</taxon>
        <taxon>Sordariomycetes</taxon>
        <taxon>Hypocreomycetidae</taxon>
        <taxon>Glomerellales</taxon>
        <taxon>Glomerellaceae</taxon>
        <taxon>Colletotrichum</taxon>
        <taxon>Colletotrichum gloeosporioides species complex</taxon>
    </lineage>
</organism>
<protein>
    <recommendedName>
        <fullName evidence="4">F-box domain protein</fullName>
    </recommendedName>
</protein>
<dbReference type="InParanoid" id="A0A7J6IE36"/>
<sequence length="593" mass="66174">MGQLLGRHTLFPSVLALHVRPYLALLARDAASFLQSGNRQGVYDQQSHIPSTCLLSRYEILRCTLYYQSSCAYSNQDTCRSSDNSGLAIIPHIKTRPIAEDQCGSGRFPFSRPLGPRRPSPVFEMVDDLPTLPGSLIWDRGRSEVRLVSSPFSSSPPIAIVRDIRPLLSRPARLNAVRHATVCCSRASERLEAETAMQRSTLGQVAEPVPHATGAMLPLHADSVASGYEEVGTTQPAGAVAALAVLLSRLPALETLEIRTFDRAEDEEDDEQTASLALGDPVISLLCREMLSAATMAFAHVRTARVVVPYPDDDPAAEFGFYVSADTVLPLFYLPQVRTLEMHRVEDDGRLVSWPAGAGPVSATQLKELFMSKAQLTEASLDRLVRACPDLEVLRWEHVIDAEYARSWLDLDALRTSLETLKHSLQELSFSVILWTSTAIDCGEQGPWGIRGTLASLRGFSQLKRITISLPILLGWRTDNSARLADVLPASIECVTVTNEMFFWWHSRWDDVKWEADDPSAPRWHTLEAKITEYLEARPSSLRQLKVEVWTAVTEAKGGERTEDYRHIIQVKKPLLMLRLRSLRSLKNHQRSY</sequence>
<evidence type="ECO:0008006" key="4">
    <source>
        <dbReference type="Google" id="ProtNLM"/>
    </source>
</evidence>
<proteinExistence type="predicted"/>
<keyword evidence="3" id="KW-1185">Reference proteome</keyword>
<feature type="chain" id="PRO_5029538623" description="F-box domain protein" evidence="1">
    <location>
        <begin position="17"/>
        <end position="593"/>
    </location>
</feature>
<dbReference type="RefSeq" id="XP_066006939.1">
    <property type="nucleotide sequence ID" value="XM_066153857.1"/>
</dbReference>
<reference evidence="2 3" key="1">
    <citation type="submission" date="2012-08" db="EMBL/GenBank/DDBJ databases">
        <authorList>
            <person name="Gan P.H.P."/>
            <person name="Ikeda K."/>
            <person name="Irieda H."/>
            <person name="Narusaka M."/>
            <person name="O'Connell R.J."/>
            <person name="Narusaka Y."/>
            <person name="Takano Y."/>
            <person name="Kubo Y."/>
            <person name="Shirasu K."/>
        </authorList>
    </citation>
    <scope>NUCLEOTIDE SEQUENCE [LARGE SCALE GENOMIC DNA]</scope>
    <source>
        <strain evidence="2 3">Nara gc5</strain>
    </source>
</reference>
<name>A0A7J6IE36_COLFN</name>
<evidence type="ECO:0000313" key="3">
    <source>
        <dbReference type="Proteomes" id="UP000011096"/>
    </source>
</evidence>
<dbReference type="EMBL" id="ANPB02000011">
    <property type="protein sequence ID" value="KAF4474291.1"/>
    <property type="molecule type" value="Genomic_DNA"/>
</dbReference>
<evidence type="ECO:0000313" key="2">
    <source>
        <dbReference type="EMBL" id="KAF4474291.1"/>
    </source>
</evidence>
<dbReference type="AlphaFoldDB" id="A0A7J6IE36"/>
<dbReference type="Proteomes" id="UP000011096">
    <property type="component" value="Unassembled WGS sequence"/>
</dbReference>